<dbReference type="InterPro" id="IPR050297">
    <property type="entry name" value="LipidA_mod_glycosyltrf_83"/>
</dbReference>
<evidence type="ECO:0000256" key="1">
    <source>
        <dbReference type="ARBA" id="ARBA00004651"/>
    </source>
</evidence>
<dbReference type="eggNOG" id="COG1807">
    <property type="taxonomic scope" value="Bacteria"/>
</dbReference>
<dbReference type="STRING" id="575540.Isop_1412"/>
<feature type="transmembrane region" description="Helical" evidence="8">
    <location>
        <begin position="355"/>
        <end position="371"/>
    </location>
</feature>
<feature type="transmembrane region" description="Helical" evidence="8">
    <location>
        <begin position="134"/>
        <end position="151"/>
    </location>
</feature>
<feature type="transmembrane region" description="Helical" evidence="8">
    <location>
        <begin position="174"/>
        <end position="193"/>
    </location>
</feature>
<feature type="transmembrane region" description="Helical" evidence="8">
    <location>
        <begin position="377"/>
        <end position="397"/>
    </location>
</feature>
<feature type="transmembrane region" description="Helical" evidence="8">
    <location>
        <begin position="418"/>
        <end position="436"/>
    </location>
</feature>
<feature type="transmembrane region" description="Helical" evidence="8">
    <location>
        <begin position="310"/>
        <end position="326"/>
    </location>
</feature>
<dbReference type="HOGENOM" id="CLU_445349_0_0_0"/>
<keyword evidence="2" id="KW-1003">Cell membrane</keyword>
<reference key="1">
    <citation type="submission" date="2010-11" db="EMBL/GenBank/DDBJ databases">
        <title>The complete sequence of chromosome of Isophaera pallida ATCC 43644.</title>
        <authorList>
            <consortium name="US DOE Joint Genome Institute (JGI-PGF)"/>
            <person name="Lucas S."/>
            <person name="Copeland A."/>
            <person name="Lapidus A."/>
            <person name="Bruce D."/>
            <person name="Goodwin L."/>
            <person name="Pitluck S."/>
            <person name="Kyrpides N."/>
            <person name="Mavromatis K."/>
            <person name="Pagani I."/>
            <person name="Ivanova N."/>
            <person name="Saunders E."/>
            <person name="Brettin T."/>
            <person name="Detter J.C."/>
            <person name="Han C."/>
            <person name="Tapia R."/>
            <person name="Land M."/>
            <person name="Hauser L."/>
            <person name="Markowitz V."/>
            <person name="Cheng J.-F."/>
            <person name="Hugenholtz P."/>
            <person name="Woyke T."/>
            <person name="Wu D."/>
            <person name="Eisen J.A."/>
        </authorList>
    </citation>
    <scope>NUCLEOTIDE SEQUENCE</scope>
    <source>
        <strain>ATCC 43644</strain>
    </source>
</reference>
<dbReference type="RefSeq" id="WP_013564285.1">
    <property type="nucleotide sequence ID" value="NC_014962.1"/>
</dbReference>
<dbReference type="GO" id="GO:0005886">
    <property type="term" value="C:plasma membrane"/>
    <property type="evidence" value="ECO:0007669"/>
    <property type="project" value="UniProtKB-SubCell"/>
</dbReference>
<dbReference type="KEGG" id="ipa:Isop_1412"/>
<evidence type="ECO:0000256" key="3">
    <source>
        <dbReference type="ARBA" id="ARBA00022676"/>
    </source>
</evidence>
<keyword evidence="11" id="KW-1185">Reference proteome</keyword>
<evidence type="ECO:0000256" key="5">
    <source>
        <dbReference type="ARBA" id="ARBA00022692"/>
    </source>
</evidence>
<feature type="transmembrane region" description="Helical" evidence="8">
    <location>
        <begin position="107"/>
        <end position="127"/>
    </location>
</feature>
<evidence type="ECO:0000256" key="8">
    <source>
        <dbReference type="SAM" id="Phobius"/>
    </source>
</evidence>
<dbReference type="EMBL" id="CP002353">
    <property type="protein sequence ID" value="ADV61997.1"/>
    <property type="molecule type" value="Genomic_DNA"/>
</dbReference>
<name>E8QXF6_ISOPI</name>
<evidence type="ECO:0000256" key="7">
    <source>
        <dbReference type="ARBA" id="ARBA00023136"/>
    </source>
</evidence>
<sequence>MSLSSFETRLTFIVMAGFLLRLPGLERWCCSHYDEGAYVLAAANFADDPAAALQSVIYFAPPLYVTLVGGLTLLGLPVDFAAPLVSALAGSAAVGGIGLLGRRAFGPAAGLAAALLAAMSGSLIHFARLALTDSLFLALWVTAILATIRAVERPTLSRGAGVGLLAGLTWLTKYHGWLVLAVFLAASGAEALLSGPGGWRDRIQRLRNRAPSLLVALLIGAGLHGLWFLFVKVVGPGYQAVLTHQSGYFKGWAAWWPHLNAQWAQSVRLQGSLPWTLSAAALAWLIAWRFEAHRERIRPTDTRDSSRTRWWRTLGVSLAAVLLIAAGWATRGAFATALALAGVGLAATRQRVVGWTLLAWWSAFALGGPLYQPYSRLWLPMTALALVCWGGWIGFFLEGEAAHPANPSPNAVQATRQRLTLAVLAMAALAVLATWVELVNASSSEPNARPNGDKNQRKWFVQDRELPPSRFSPWHSMTDWSAIASQITKHFAKTTTAERATTRLVGWVSPAVSFNLAMRGVQVGRLADFEALDTPGGDAWVVIDHTMLNTIEPTLRTTVLNRLARTHQIVERFPIHPAPAAILDLDPFANSRTIAEVSQLTLFGPGRSNPIRE</sequence>
<proteinExistence type="predicted"/>
<accession>E8QXF6</accession>
<dbReference type="InterPro" id="IPR038731">
    <property type="entry name" value="RgtA/B/C-like"/>
</dbReference>
<feature type="transmembrane region" description="Helical" evidence="8">
    <location>
        <begin position="51"/>
        <end position="74"/>
    </location>
</feature>
<dbReference type="Proteomes" id="UP000008631">
    <property type="component" value="Chromosome"/>
</dbReference>
<evidence type="ECO:0000259" key="9">
    <source>
        <dbReference type="Pfam" id="PF13231"/>
    </source>
</evidence>
<evidence type="ECO:0000313" key="10">
    <source>
        <dbReference type="EMBL" id="ADV61997.1"/>
    </source>
</evidence>
<feature type="domain" description="Glycosyltransferase RgtA/B/C/D-like" evidence="9">
    <location>
        <begin position="61"/>
        <end position="199"/>
    </location>
</feature>
<keyword evidence="7 8" id="KW-0472">Membrane</keyword>
<feature type="transmembrane region" description="Helical" evidence="8">
    <location>
        <begin position="272"/>
        <end position="290"/>
    </location>
</feature>
<dbReference type="GO" id="GO:0016763">
    <property type="term" value="F:pentosyltransferase activity"/>
    <property type="evidence" value="ECO:0007669"/>
    <property type="project" value="TreeGrafter"/>
</dbReference>
<organism evidence="10 11">
    <name type="scientific">Isosphaera pallida (strain ATCC 43644 / DSM 9630 / IS1B)</name>
    <dbReference type="NCBI Taxonomy" id="575540"/>
    <lineage>
        <taxon>Bacteria</taxon>
        <taxon>Pseudomonadati</taxon>
        <taxon>Planctomycetota</taxon>
        <taxon>Planctomycetia</taxon>
        <taxon>Isosphaerales</taxon>
        <taxon>Isosphaeraceae</taxon>
        <taxon>Isosphaera</taxon>
    </lineage>
</organism>
<dbReference type="PANTHER" id="PTHR33908:SF11">
    <property type="entry name" value="MEMBRANE PROTEIN"/>
    <property type="match status" value="1"/>
</dbReference>
<protein>
    <recommendedName>
        <fullName evidence="9">Glycosyltransferase RgtA/B/C/D-like domain-containing protein</fullName>
    </recommendedName>
</protein>
<dbReference type="Pfam" id="PF13231">
    <property type="entry name" value="PMT_2"/>
    <property type="match status" value="1"/>
</dbReference>
<evidence type="ECO:0000313" key="11">
    <source>
        <dbReference type="Proteomes" id="UP000008631"/>
    </source>
</evidence>
<keyword evidence="3" id="KW-0328">Glycosyltransferase</keyword>
<reference evidence="10 11" key="2">
    <citation type="journal article" date="2011" name="Stand. Genomic Sci.">
        <title>Complete genome sequence of Isosphaera pallida type strain (IS1B).</title>
        <authorList>
            <consortium name="US DOE Joint Genome Institute (JGI-PGF)"/>
            <person name="Goker M."/>
            <person name="Cleland D."/>
            <person name="Saunders E."/>
            <person name="Lapidus A."/>
            <person name="Nolan M."/>
            <person name="Lucas S."/>
            <person name="Hammon N."/>
            <person name="Deshpande S."/>
            <person name="Cheng J.F."/>
            <person name="Tapia R."/>
            <person name="Han C."/>
            <person name="Goodwin L."/>
            <person name="Pitluck S."/>
            <person name="Liolios K."/>
            <person name="Pagani I."/>
            <person name="Ivanova N."/>
            <person name="Mavromatis K."/>
            <person name="Pati A."/>
            <person name="Chen A."/>
            <person name="Palaniappan K."/>
            <person name="Land M."/>
            <person name="Hauser L."/>
            <person name="Chang Y.J."/>
            <person name="Jeffries C.D."/>
            <person name="Detter J.C."/>
            <person name="Beck B."/>
            <person name="Woyke T."/>
            <person name="Bristow J."/>
            <person name="Eisen J.A."/>
            <person name="Markowitz V."/>
            <person name="Hugenholtz P."/>
            <person name="Kyrpides N.C."/>
            <person name="Klenk H.P."/>
        </authorList>
    </citation>
    <scope>NUCLEOTIDE SEQUENCE [LARGE SCALE GENOMIC DNA]</scope>
    <source>
        <strain evidence="11">ATCC 43644 / DSM 9630 / IS1B</strain>
    </source>
</reference>
<feature type="transmembrane region" description="Helical" evidence="8">
    <location>
        <begin position="213"/>
        <end position="230"/>
    </location>
</feature>
<dbReference type="AlphaFoldDB" id="E8QXF6"/>
<keyword evidence="5 8" id="KW-0812">Transmembrane</keyword>
<keyword evidence="4" id="KW-0808">Transferase</keyword>
<dbReference type="OrthoDB" id="207747at2"/>
<evidence type="ECO:0000256" key="2">
    <source>
        <dbReference type="ARBA" id="ARBA00022475"/>
    </source>
</evidence>
<gene>
    <name evidence="10" type="ordered locus">Isop_1412</name>
</gene>
<dbReference type="GO" id="GO:0009103">
    <property type="term" value="P:lipopolysaccharide biosynthetic process"/>
    <property type="evidence" value="ECO:0007669"/>
    <property type="project" value="UniProtKB-ARBA"/>
</dbReference>
<evidence type="ECO:0000256" key="4">
    <source>
        <dbReference type="ARBA" id="ARBA00022679"/>
    </source>
</evidence>
<keyword evidence="6 8" id="KW-1133">Transmembrane helix</keyword>
<dbReference type="PANTHER" id="PTHR33908">
    <property type="entry name" value="MANNOSYLTRANSFERASE YKCB-RELATED"/>
    <property type="match status" value="1"/>
</dbReference>
<comment type="subcellular location">
    <subcellularLocation>
        <location evidence="1">Cell membrane</location>
        <topology evidence="1">Multi-pass membrane protein</topology>
    </subcellularLocation>
</comment>
<feature type="transmembrane region" description="Helical" evidence="8">
    <location>
        <begin position="81"/>
        <end position="101"/>
    </location>
</feature>
<evidence type="ECO:0000256" key="6">
    <source>
        <dbReference type="ARBA" id="ARBA00022989"/>
    </source>
</evidence>
<dbReference type="InParanoid" id="E8QXF6"/>